<dbReference type="GO" id="GO:0010181">
    <property type="term" value="F:FMN binding"/>
    <property type="evidence" value="ECO:0007669"/>
    <property type="project" value="TreeGrafter"/>
</dbReference>
<evidence type="ECO:0000259" key="1">
    <source>
        <dbReference type="Pfam" id="PF03358"/>
    </source>
</evidence>
<dbReference type="PANTHER" id="PTHR30543:SF21">
    <property type="entry name" value="NAD(P)H-DEPENDENT FMN REDUCTASE LOT6"/>
    <property type="match status" value="1"/>
</dbReference>
<evidence type="ECO:0000313" key="2">
    <source>
        <dbReference type="EMBL" id="SCW70398.1"/>
    </source>
</evidence>
<dbReference type="AlphaFoldDB" id="A0A1G4SMU7"/>
<organism evidence="2 3">
    <name type="scientific">Ancylobacter rudongensis</name>
    <dbReference type="NCBI Taxonomy" id="177413"/>
    <lineage>
        <taxon>Bacteria</taxon>
        <taxon>Pseudomonadati</taxon>
        <taxon>Pseudomonadota</taxon>
        <taxon>Alphaproteobacteria</taxon>
        <taxon>Hyphomicrobiales</taxon>
        <taxon>Xanthobacteraceae</taxon>
        <taxon>Ancylobacter</taxon>
    </lineage>
</organism>
<dbReference type="Proteomes" id="UP000198889">
    <property type="component" value="Unassembled WGS sequence"/>
</dbReference>
<keyword evidence="3" id="KW-1185">Reference proteome</keyword>
<dbReference type="GO" id="GO:0005829">
    <property type="term" value="C:cytosol"/>
    <property type="evidence" value="ECO:0007669"/>
    <property type="project" value="TreeGrafter"/>
</dbReference>
<protein>
    <submittedName>
        <fullName evidence="2">NAD(P)H-dependent FMN reductase</fullName>
    </submittedName>
</protein>
<evidence type="ECO:0000313" key="3">
    <source>
        <dbReference type="Proteomes" id="UP000198889"/>
    </source>
</evidence>
<name>A0A1G4SMU7_9HYPH</name>
<feature type="domain" description="NADPH-dependent FMN reductase-like" evidence="1">
    <location>
        <begin position="4"/>
        <end position="155"/>
    </location>
</feature>
<dbReference type="RefSeq" id="WP_091439559.1">
    <property type="nucleotide sequence ID" value="NZ_FMTP01000003.1"/>
</dbReference>
<dbReference type="EMBL" id="FMTP01000003">
    <property type="protein sequence ID" value="SCW70398.1"/>
    <property type="molecule type" value="Genomic_DNA"/>
</dbReference>
<dbReference type="InterPro" id="IPR005025">
    <property type="entry name" value="FMN_Rdtase-like_dom"/>
</dbReference>
<dbReference type="InterPro" id="IPR050712">
    <property type="entry name" value="NAD(P)H-dep_reductase"/>
</dbReference>
<dbReference type="PANTHER" id="PTHR30543">
    <property type="entry name" value="CHROMATE REDUCTASE"/>
    <property type="match status" value="1"/>
</dbReference>
<dbReference type="InterPro" id="IPR029039">
    <property type="entry name" value="Flavoprotein-like_sf"/>
</dbReference>
<accession>A0A1G4SMU7</accession>
<dbReference type="GO" id="GO:0016491">
    <property type="term" value="F:oxidoreductase activity"/>
    <property type="evidence" value="ECO:0007669"/>
    <property type="project" value="InterPro"/>
</dbReference>
<proteinExistence type="predicted"/>
<dbReference type="Pfam" id="PF03358">
    <property type="entry name" value="FMN_red"/>
    <property type="match status" value="1"/>
</dbReference>
<sequence length="194" mass="20540">MRLPRIVVFAGSIRTGSFSASLAALAVKELAQMACEPVRLSLADYPMPIYDGDLEAEEGVPPAATQLREQLARADGVFIVTPEYNAGLPPLLKNALDWASRVRGGEGDAFKGPVYAIGSSSPGGLGGYRASMMLRQTLALGLGCLVLAEQVMLAGASSAFDERGDFKDEKARERLRAVMTALIEQAALRAGLRA</sequence>
<dbReference type="STRING" id="177413.SAMN05660859_2335"/>
<dbReference type="Gene3D" id="3.40.50.360">
    <property type="match status" value="1"/>
</dbReference>
<gene>
    <name evidence="2" type="ORF">SAMN05660859_2335</name>
</gene>
<reference evidence="3" key="1">
    <citation type="submission" date="2016-10" db="EMBL/GenBank/DDBJ databases">
        <authorList>
            <person name="Varghese N."/>
            <person name="Submissions S."/>
        </authorList>
    </citation>
    <scope>NUCLEOTIDE SEQUENCE [LARGE SCALE GENOMIC DNA]</scope>
    <source>
        <strain evidence="3">CGMCC 1.1761</strain>
    </source>
</reference>
<dbReference type="SUPFAM" id="SSF52218">
    <property type="entry name" value="Flavoproteins"/>
    <property type="match status" value="1"/>
</dbReference>